<dbReference type="AlphaFoldDB" id="A5DUM5"/>
<feature type="active site" evidence="5">
    <location>
        <position position="192"/>
    </location>
</feature>
<feature type="compositionally biased region" description="Low complexity" evidence="8">
    <location>
        <begin position="434"/>
        <end position="447"/>
    </location>
</feature>
<dbReference type="Pfam" id="PF03372">
    <property type="entry name" value="Exo_endo_phos"/>
    <property type="match status" value="1"/>
</dbReference>
<evidence type="ECO:0000256" key="8">
    <source>
        <dbReference type="SAM" id="MobiDB-lite"/>
    </source>
</evidence>
<dbReference type="InterPro" id="IPR036691">
    <property type="entry name" value="Endo/exonu/phosph_ase_sf"/>
</dbReference>
<keyword evidence="11" id="KW-1185">Reference proteome</keyword>
<dbReference type="PANTHER" id="PTHR22748">
    <property type="entry name" value="AP ENDONUCLEASE"/>
    <property type="match status" value="1"/>
</dbReference>
<keyword evidence="4 6" id="KW-0460">Magnesium</keyword>
<keyword evidence="2 6" id="KW-0479">Metal-binding</keyword>
<protein>
    <recommendedName>
        <fullName evidence="9">Endonuclease/exonuclease/phosphatase domain-containing protein</fullName>
    </recommendedName>
</protein>
<evidence type="ECO:0000256" key="6">
    <source>
        <dbReference type="PIRSR" id="PIRSR604808-2"/>
    </source>
</evidence>
<feature type="site" description="Interaction with DNA substrate" evidence="7">
    <location>
        <position position="371"/>
    </location>
</feature>
<feature type="active site" description="Proton donor/acceptor" evidence="5">
    <location>
        <position position="233"/>
    </location>
</feature>
<dbReference type="GO" id="GO:0003906">
    <property type="term" value="F:DNA-(apurinic or apyrimidinic site) endonuclease activity"/>
    <property type="evidence" value="ECO:0007669"/>
    <property type="project" value="EnsemblFungi"/>
</dbReference>
<feature type="binding site" evidence="6">
    <location>
        <position position="370"/>
    </location>
    <ligand>
        <name>Mg(2+)</name>
        <dbReference type="ChEBI" id="CHEBI:18420"/>
        <label>1</label>
    </ligand>
</feature>
<dbReference type="GeneID" id="5235054"/>
<feature type="binding site" evidence="6">
    <location>
        <position position="233"/>
    </location>
    <ligand>
        <name>Mg(2+)</name>
        <dbReference type="ChEBI" id="CHEBI:18420"/>
        <label>1</label>
    </ligand>
</feature>
<keyword evidence="3" id="KW-0378">Hydrolase</keyword>
<evidence type="ECO:0000256" key="2">
    <source>
        <dbReference type="ARBA" id="ARBA00022723"/>
    </source>
</evidence>
<dbReference type="GO" id="GO:0008311">
    <property type="term" value="F:double-stranded DNA 3'-5' DNA exonuclease activity"/>
    <property type="evidence" value="ECO:0007669"/>
    <property type="project" value="EnsemblFungi"/>
</dbReference>
<dbReference type="InterPro" id="IPR004808">
    <property type="entry name" value="AP_endonuc_1"/>
</dbReference>
<dbReference type="STRING" id="379508.A5DUM5"/>
<dbReference type="GO" id="GO:0005634">
    <property type="term" value="C:nucleus"/>
    <property type="evidence" value="ECO:0007669"/>
    <property type="project" value="TreeGrafter"/>
</dbReference>
<evidence type="ECO:0000256" key="7">
    <source>
        <dbReference type="PIRSR" id="PIRSR604808-3"/>
    </source>
</evidence>
<sequence>MERILSQEPFTKITRKNSQSIRFITFNVNGVKTVFNYHPWNKFNNDFNAMFNSLEADIITLQELKLTEQTMGMLKNIGHLDDFRSFISLPSTKKGYSGVGLFVRIPRSSAQQECLTVVKAEEGITGWLCARGSDKSYREVEGKVEGTQEEDGHDASIGGYTDITKEEGLELDSQGRCVAIELANNCVVFALYCPANSMGTDEGEAFRMKFLTHLLLRCQNLDRIGKKVVVMGDINVSLDLIDSAEGINDRLMKNLITDCRDGHTFEVQNYEECCGFKTSRLFRQLLNSYVFSSMWHSLLPESEKMNNQFLYDTTRYIQGRRRKMYTVWNTLTSSRQINYGSRIDLILCNSHEMVKSISNADIWPFILGSDHCPVFTDFDLLPRKDDVGDFPIQQYTKLAFEAKNHYKLNKSRDISTLFLNGRIKKRQTTESDSDTSVVSASTTWTNTEEPQELKDLHTCTQPTPLSSQHNEGNKKRPSSRLIYTSRKVKKPSKPQKPINQFFS</sequence>
<dbReference type="SUPFAM" id="SSF56219">
    <property type="entry name" value="DNase I-like"/>
    <property type="match status" value="1"/>
</dbReference>
<dbReference type="FunCoup" id="A5DUM5">
    <property type="interactions" value="462"/>
</dbReference>
<evidence type="ECO:0000313" key="10">
    <source>
        <dbReference type="EMBL" id="EDK42883.1"/>
    </source>
</evidence>
<evidence type="ECO:0000259" key="9">
    <source>
        <dbReference type="Pfam" id="PF03372"/>
    </source>
</evidence>
<feature type="compositionally biased region" description="Polar residues" evidence="8">
    <location>
        <begin position="458"/>
        <end position="470"/>
    </location>
</feature>
<evidence type="ECO:0000256" key="3">
    <source>
        <dbReference type="ARBA" id="ARBA00022801"/>
    </source>
</evidence>
<accession>A5DUM5</accession>
<dbReference type="GO" id="GO:0046872">
    <property type="term" value="F:metal ion binding"/>
    <property type="evidence" value="ECO:0007669"/>
    <property type="project" value="UniProtKB-KW"/>
</dbReference>
<feature type="binding site" evidence="6">
    <location>
        <position position="27"/>
    </location>
    <ligand>
        <name>Mg(2+)</name>
        <dbReference type="ChEBI" id="CHEBI:18420"/>
        <label>1</label>
    </ligand>
</feature>
<feature type="site" description="Important for catalytic activity" evidence="7">
    <location>
        <position position="344"/>
    </location>
</feature>
<dbReference type="EMBL" id="CH981524">
    <property type="protein sequence ID" value="EDK42883.1"/>
    <property type="molecule type" value="Genomic_DNA"/>
</dbReference>
<dbReference type="GO" id="GO:0006284">
    <property type="term" value="P:base-excision repair"/>
    <property type="evidence" value="ECO:0007669"/>
    <property type="project" value="EnsemblFungi"/>
</dbReference>
<evidence type="ECO:0000256" key="1">
    <source>
        <dbReference type="ARBA" id="ARBA00007092"/>
    </source>
</evidence>
<dbReference type="Gene3D" id="3.60.10.10">
    <property type="entry name" value="Endonuclease/exonuclease/phosphatase"/>
    <property type="match status" value="1"/>
</dbReference>
<dbReference type="KEGG" id="lel:PVL30_001027"/>
<dbReference type="VEuPathDB" id="FungiDB:LELG_01061"/>
<dbReference type="PANTHER" id="PTHR22748:SF4">
    <property type="entry name" value="DNA-(APURINIC OR APYRIMIDINIC SITE) ENDONUCLEASE 2"/>
    <property type="match status" value="1"/>
</dbReference>
<dbReference type="PROSITE" id="PS51435">
    <property type="entry name" value="AP_NUCLEASE_F1_4"/>
    <property type="match status" value="1"/>
</dbReference>
<dbReference type="OMA" id="YTVWNTL"/>
<evidence type="ECO:0000313" key="11">
    <source>
        <dbReference type="Proteomes" id="UP000001996"/>
    </source>
</evidence>
<gene>
    <name evidence="10" type="ORF">LELG_01061</name>
</gene>
<dbReference type="GO" id="GO:0008081">
    <property type="term" value="F:phosphoric diester hydrolase activity"/>
    <property type="evidence" value="ECO:0007669"/>
    <property type="project" value="EnsemblFungi"/>
</dbReference>
<comment type="cofactor">
    <cofactor evidence="6">
        <name>Mg(2+)</name>
        <dbReference type="ChEBI" id="CHEBI:18420"/>
    </cofactor>
    <cofactor evidence="6">
        <name>Mn(2+)</name>
        <dbReference type="ChEBI" id="CHEBI:29035"/>
    </cofactor>
    <text evidence="6">Probably binds two magnesium or manganese ions per subunit.</text>
</comment>
<feature type="domain" description="Endonuclease/exonuclease/phosphatase" evidence="9">
    <location>
        <begin position="24"/>
        <end position="371"/>
    </location>
</feature>
<organism evidence="10 11">
    <name type="scientific">Lodderomyces elongisporus (strain ATCC 11503 / CBS 2605 / JCM 1781 / NBRC 1676 / NRRL YB-4239)</name>
    <name type="common">Yeast</name>
    <name type="synonym">Saccharomyces elongisporus</name>
    <dbReference type="NCBI Taxonomy" id="379508"/>
    <lineage>
        <taxon>Eukaryota</taxon>
        <taxon>Fungi</taxon>
        <taxon>Dikarya</taxon>
        <taxon>Ascomycota</taxon>
        <taxon>Saccharomycotina</taxon>
        <taxon>Pichiomycetes</taxon>
        <taxon>Debaryomycetaceae</taxon>
        <taxon>Candida/Lodderomyces clade</taxon>
        <taxon>Lodderomyces</taxon>
    </lineage>
</organism>
<name>A5DUM5_LODEL</name>
<dbReference type="InterPro" id="IPR005135">
    <property type="entry name" value="Endo/exonuclease/phosphatase"/>
</dbReference>
<dbReference type="OrthoDB" id="391817at2759"/>
<evidence type="ECO:0000256" key="4">
    <source>
        <dbReference type="ARBA" id="ARBA00022842"/>
    </source>
</evidence>
<comment type="similarity">
    <text evidence="1">Belongs to the DNA repair enzymes AP/ExoA family.</text>
</comment>
<dbReference type="Proteomes" id="UP000001996">
    <property type="component" value="Unassembled WGS sequence"/>
</dbReference>
<keyword evidence="6" id="KW-0464">Manganese</keyword>
<dbReference type="InParanoid" id="A5DUM5"/>
<dbReference type="eggNOG" id="KOG1294">
    <property type="taxonomic scope" value="Eukaryota"/>
</dbReference>
<feature type="binding site" evidence="6">
    <location>
        <position position="63"/>
    </location>
    <ligand>
        <name>Mg(2+)</name>
        <dbReference type="ChEBI" id="CHEBI:18420"/>
        <label>1</label>
    </ligand>
</feature>
<feature type="region of interest" description="Disordered" evidence="8">
    <location>
        <begin position="429"/>
        <end position="503"/>
    </location>
</feature>
<evidence type="ECO:0000256" key="5">
    <source>
        <dbReference type="PIRSR" id="PIRSR604808-1"/>
    </source>
</evidence>
<feature type="binding site" evidence="6">
    <location>
        <position position="371"/>
    </location>
    <ligand>
        <name>Mg(2+)</name>
        <dbReference type="ChEBI" id="CHEBI:18420"/>
        <label>1</label>
    </ligand>
</feature>
<feature type="active site" description="Proton acceptor" evidence="5">
    <location>
        <position position="371"/>
    </location>
</feature>
<feature type="site" description="Transition state stabilizer" evidence="7">
    <location>
        <position position="235"/>
    </location>
</feature>
<proteinExistence type="inferred from homology"/>
<feature type="binding site" evidence="6">
    <location>
        <position position="235"/>
    </location>
    <ligand>
        <name>Mg(2+)</name>
        <dbReference type="ChEBI" id="CHEBI:18420"/>
        <label>1</label>
    </ligand>
</feature>
<dbReference type="HOGENOM" id="CLU_010374_0_0_1"/>
<reference evidence="10 11" key="1">
    <citation type="journal article" date="2009" name="Nature">
        <title>Evolution of pathogenicity and sexual reproduction in eight Candida genomes.</title>
        <authorList>
            <person name="Butler G."/>
            <person name="Rasmussen M.D."/>
            <person name="Lin M.F."/>
            <person name="Santos M.A."/>
            <person name="Sakthikumar S."/>
            <person name="Munro C.A."/>
            <person name="Rheinbay E."/>
            <person name="Grabherr M."/>
            <person name="Forche A."/>
            <person name="Reedy J.L."/>
            <person name="Agrafioti I."/>
            <person name="Arnaud M.B."/>
            <person name="Bates S."/>
            <person name="Brown A.J."/>
            <person name="Brunke S."/>
            <person name="Costanzo M.C."/>
            <person name="Fitzpatrick D.A."/>
            <person name="de Groot P.W."/>
            <person name="Harris D."/>
            <person name="Hoyer L.L."/>
            <person name="Hube B."/>
            <person name="Klis F.M."/>
            <person name="Kodira C."/>
            <person name="Lennard N."/>
            <person name="Logue M.E."/>
            <person name="Martin R."/>
            <person name="Neiman A.M."/>
            <person name="Nikolaou E."/>
            <person name="Quail M.A."/>
            <person name="Quinn J."/>
            <person name="Santos M.C."/>
            <person name="Schmitzberger F.F."/>
            <person name="Sherlock G."/>
            <person name="Shah P."/>
            <person name="Silverstein K.A."/>
            <person name="Skrzypek M.S."/>
            <person name="Soll D."/>
            <person name="Staggs R."/>
            <person name="Stansfield I."/>
            <person name="Stumpf M.P."/>
            <person name="Sudbery P.E."/>
            <person name="Srikantha T."/>
            <person name="Zeng Q."/>
            <person name="Berman J."/>
            <person name="Berriman M."/>
            <person name="Heitman J."/>
            <person name="Gow N.A."/>
            <person name="Lorenz M.C."/>
            <person name="Birren B.W."/>
            <person name="Kellis M."/>
            <person name="Cuomo C.A."/>
        </authorList>
    </citation>
    <scope>NUCLEOTIDE SEQUENCE [LARGE SCALE GENOMIC DNA]</scope>
    <source>
        <strain evidence="11">ATCC 11503 / BCRC 21390 / CBS 2605 / JCM 1781 / NBRC 1676 / NRRL YB-4239</strain>
    </source>
</reference>